<proteinExistence type="predicted"/>
<dbReference type="Proteomes" id="UP000664991">
    <property type="component" value="Unassembled WGS sequence"/>
</dbReference>
<gene>
    <name evidence="1" type="ORF">JEQ12_000778</name>
</gene>
<evidence type="ECO:0000313" key="1">
    <source>
        <dbReference type="EMBL" id="KAG5215202.1"/>
    </source>
</evidence>
<dbReference type="EMBL" id="JAEMGP010000001">
    <property type="protein sequence ID" value="KAG5215202.1"/>
    <property type="molecule type" value="Genomic_DNA"/>
</dbReference>
<name>A0A836AP58_SHEEP</name>
<sequence>MDESAVTRIRAEVAAATTQSTNHYTITARHSSCRRRSPCSYKADVISFQSLRCCWTTTVEDSQSCRMLTKSRLKDEKTKPNRKPILTSPDLARFFWEVGLSSFPPRQLLSWLFAFVPYRPSPPAGSSSCPTDRGR</sequence>
<comment type="caution">
    <text evidence="1">The sequence shown here is derived from an EMBL/GenBank/DDBJ whole genome shotgun (WGS) entry which is preliminary data.</text>
</comment>
<organism evidence="1 2">
    <name type="scientific">Ovis aries</name>
    <name type="common">Sheep</name>
    <dbReference type="NCBI Taxonomy" id="9940"/>
    <lineage>
        <taxon>Eukaryota</taxon>
        <taxon>Metazoa</taxon>
        <taxon>Chordata</taxon>
        <taxon>Craniata</taxon>
        <taxon>Vertebrata</taxon>
        <taxon>Euteleostomi</taxon>
        <taxon>Mammalia</taxon>
        <taxon>Eutheria</taxon>
        <taxon>Laurasiatheria</taxon>
        <taxon>Artiodactyla</taxon>
        <taxon>Ruminantia</taxon>
        <taxon>Pecora</taxon>
        <taxon>Bovidae</taxon>
        <taxon>Caprinae</taxon>
        <taxon>Ovis</taxon>
    </lineage>
</organism>
<dbReference type="AlphaFoldDB" id="A0A836AP58"/>
<reference evidence="1 2" key="1">
    <citation type="submission" date="2020-12" db="EMBL/GenBank/DDBJ databases">
        <title>De novo assembly of Tibetan sheep genome.</title>
        <authorList>
            <person name="Li X."/>
        </authorList>
    </citation>
    <scope>NUCLEOTIDE SEQUENCE [LARGE SCALE GENOMIC DNA]</scope>
    <source>
        <tissue evidence="1">Heart</tissue>
    </source>
</reference>
<accession>A0A836AP58</accession>
<evidence type="ECO:0000313" key="2">
    <source>
        <dbReference type="Proteomes" id="UP000664991"/>
    </source>
</evidence>
<protein>
    <submittedName>
        <fullName evidence="1">Uncharacterized protein</fullName>
    </submittedName>
</protein>